<keyword evidence="3" id="KW-1185">Reference proteome</keyword>
<name>A0A931GU05_9BACT</name>
<proteinExistence type="predicted"/>
<gene>
    <name evidence="2" type="ORF">I5907_07890</name>
</gene>
<dbReference type="Gene3D" id="3.10.450.360">
    <property type="match status" value="1"/>
</dbReference>
<protein>
    <recommendedName>
        <fullName evidence="4">PepSY domain-containing protein</fullName>
    </recommendedName>
</protein>
<dbReference type="EMBL" id="JADWYR010000001">
    <property type="protein sequence ID" value="MBG9376151.1"/>
    <property type="molecule type" value="Genomic_DNA"/>
</dbReference>
<evidence type="ECO:0000256" key="1">
    <source>
        <dbReference type="SAM" id="SignalP"/>
    </source>
</evidence>
<dbReference type="SUPFAM" id="SSF160574">
    <property type="entry name" value="BT0923-like"/>
    <property type="match status" value="1"/>
</dbReference>
<sequence length="99" mass="10620">MKKVFLAAAMLLAATSFTGYNTANAAVIVKAGGRHIPASQVPAPVLATFNSTFPTATNVKWQVEREHGQVVYQADFVQNGQRWRAQFSADGTLLSAGPR</sequence>
<accession>A0A931GU05</accession>
<evidence type="ECO:0000313" key="2">
    <source>
        <dbReference type="EMBL" id="MBG9376151.1"/>
    </source>
</evidence>
<reference evidence="2" key="1">
    <citation type="submission" date="2020-11" db="EMBL/GenBank/DDBJ databases">
        <title>Bacterial whole genome sequence for Panacibacter sp. DH6.</title>
        <authorList>
            <person name="Le V."/>
            <person name="Ko S."/>
            <person name="Ahn C.-Y."/>
            <person name="Oh H.-M."/>
        </authorList>
    </citation>
    <scope>NUCLEOTIDE SEQUENCE</scope>
    <source>
        <strain evidence="2">DH6</strain>
    </source>
</reference>
<dbReference type="Proteomes" id="UP000628448">
    <property type="component" value="Unassembled WGS sequence"/>
</dbReference>
<comment type="caution">
    <text evidence="2">The sequence shown here is derived from an EMBL/GenBank/DDBJ whole genome shotgun (WGS) entry which is preliminary data.</text>
</comment>
<dbReference type="RefSeq" id="WP_196990172.1">
    <property type="nucleotide sequence ID" value="NZ_JADWYR010000001.1"/>
</dbReference>
<keyword evidence="1" id="KW-0732">Signal</keyword>
<dbReference type="AlphaFoldDB" id="A0A931GU05"/>
<organism evidence="2 3">
    <name type="scientific">Panacibacter microcysteis</name>
    <dbReference type="NCBI Taxonomy" id="2793269"/>
    <lineage>
        <taxon>Bacteria</taxon>
        <taxon>Pseudomonadati</taxon>
        <taxon>Bacteroidota</taxon>
        <taxon>Chitinophagia</taxon>
        <taxon>Chitinophagales</taxon>
        <taxon>Chitinophagaceae</taxon>
        <taxon>Panacibacter</taxon>
    </lineage>
</organism>
<evidence type="ECO:0000313" key="3">
    <source>
        <dbReference type="Proteomes" id="UP000628448"/>
    </source>
</evidence>
<feature type="chain" id="PRO_5037346959" description="PepSY domain-containing protein" evidence="1">
    <location>
        <begin position="26"/>
        <end position="99"/>
    </location>
</feature>
<evidence type="ECO:0008006" key="4">
    <source>
        <dbReference type="Google" id="ProtNLM"/>
    </source>
</evidence>
<feature type="signal peptide" evidence="1">
    <location>
        <begin position="1"/>
        <end position="25"/>
    </location>
</feature>